<dbReference type="OrthoDB" id="236246at2"/>
<feature type="domain" description="Dyp-type peroxidase C-terminal" evidence="7">
    <location>
        <begin position="261"/>
        <end position="424"/>
    </location>
</feature>
<dbReference type="Pfam" id="PF20628">
    <property type="entry name" value="Dyp_perox_C"/>
    <property type="match status" value="1"/>
</dbReference>
<dbReference type="STRING" id="211460.YH63_17720"/>
<name>A0A4U6BJ40_9BRAD</name>
<keyword evidence="5" id="KW-0408">Iron</keyword>
<keyword evidence="9" id="KW-1185">Reference proteome</keyword>
<keyword evidence="4" id="KW-0560">Oxidoreductase</keyword>
<dbReference type="EMBL" id="LBIA02000001">
    <property type="protein sequence ID" value="TKT70139.1"/>
    <property type="molecule type" value="Genomic_DNA"/>
</dbReference>
<dbReference type="InterPro" id="IPR048328">
    <property type="entry name" value="Dyp_perox_C"/>
</dbReference>
<evidence type="ECO:0000256" key="1">
    <source>
        <dbReference type="ARBA" id="ARBA00001970"/>
    </source>
</evidence>
<organism evidence="8 9">
    <name type="scientific">Afipia massiliensis</name>
    <dbReference type="NCBI Taxonomy" id="211460"/>
    <lineage>
        <taxon>Bacteria</taxon>
        <taxon>Pseudomonadati</taxon>
        <taxon>Pseudomonadota</taxon>
        <taxon>Alphaproteobacteria</taxon>
        <taxon>Hyphomicrobiales</taxon>
        <taxon>Nitrobacteraceae</taxon>
        <taxon>Afipia</taxon>
    </lineage>
</organism>
<dbReference type="GO" id="GO:0005829">
    <property type="term" value="C:cytosol"/>
    <property type="evidence" value="ECO:0007669"/>
    <property type="project" value="TreeGrafter"/>
</dbReference>
<evidence type="ECO:0000259" key="7">
    <source>
        <dbReference type="Pfam" id="PF20628"/>
    </source>
</evidence>
<dbReference type="GO" id="GO:0004601">
    <property type="term" value="F:peroxidase activity"/>
    <property type="evidence" value="ECO:0007669"/>
    <property type="project" value="UniProtKB-KW"/>
</dbReference>
<dbReference type="AlphaFoldDB" id="A0A4U6BJ40"/>
<comment type="cofactor">
    <cofactor evidence="1">
        <name>heme b</name>
        <dbReference type="ChEBI" id="CHEBI:60344"/>
    </cofactor>
</comment>
<evidence type="ECO:0000256" key="4">
    <source>
        <dbReference type="ARBA" id="ARBA00023002"/>
    </source>
</evidence>
<evidence type="ECO:0000256" key="6">
    <source>
        <dbReference type="SAM" id="MobiDB-lite"/>
    </source>
</evidence>
<dbReference type="PANTHER" id="PTHR30521:SF0">
    <property type="entry name" value="DYP-TYPE PEROXIDASE FAMILY PROTEIN"/>
    <property type="match status" value="1"/>
</dbReference>
<evidence type="ECO:0000256" key="5">
    <source>
        <dbReference type="ARBA" id="ARBA00023004"/>
    </source>
</evidence>
<proteinExistence type="predicted"/>
<evidence type="ECO:0000313" key="8">
    <source>
        <dbReference type="EMBL" id="TKT70139.1"/>
    </source>
</evidence>
<dbReference type="GO" id="GO:0020037">
    <property type="term" value="F:heme binding"/>
    <property type="evidence" value="ECO:0007669"/>
    <property type="project" value="InterPro"/>
</dbReference>
<keyword evidence="2 8" id="KW-0575">Peroxidase</keyword>
<dbReference type="GO" id="GO:0046872">
    <property type="term" value="F:metal ion binding"/>
    <property type="evidence" value="ECO:0007669"/>
    <property type="project" value="UniProtKB-KW"/>
</dbReference>
<reference evidence="8" key="1">
    <citation type="submission" date="2019-04" db="EMBL/GenBank/DDBJ databases">
        <title>Whole genome sequencing of cave bacteria.</title>
        <authorList>
            <person name="Gan H.M."/>
            <person name="Barton H."/>
            <person name="Savka M.A."/>
        </authorList>
    </citation>
    <scope>NUCLEOTIDE SEQUENCE [LARGE SCALE GENOMIC DNA]</scope>
    <source>
        <strain evidence="8">LC387</strain>
    </source>
</reference>
<evidence type="ECO:0000256" key="3">
    <source>
        <dbReference type="ARBA" id="ARBA00022723"/>
    </source>
</evidence>
<feature type="compositionally biased region" description="Basic and acidic residues" evidence="6">
    <location>
        <begin position="207"/>
        <end position="221"/>
    </location>
</feature>
<protein>
    <submittedName>
        <fullName evidence="8">Peroxidase</fullName>
    </submittedName>
</protein>
<dbReference type="RefSeq" id="WP_046829190.1">
    <property type="nucleotide sequence ID" value="NZ_LBIA02000001.1"/>
</dbReference>
<dbReference type="InterPro" id="IPR006314">
    <property type="entry name" value="Dyp_peroxidase"/>
</dbReference>
<dbReference type="InterPro" id="IPR011008">
    <property type="entry name" value="Dimeric_a/b-barrel"/>
</dbReference>
<evidence type="ECO:0000313" key="9">
    <source>
        <dbReference type="Proteomes" id="UP000034832"/>
    </source>
</evidence>
<keyword evidence="3" id="KW-0479">Metal-binding</keyword>
<evidence type="ECO:0000256" key="2">
    <source>
        <dbReference type="ARBA" id="ARBA00022559"/>
    </source>
</evidence>
<dbReference type="SUPFAM" id="SSF54909">
    <property type="entry name" value="Dimeric alpha+beta barrel"/>
    <property type="match status" value="1"/>
</dbReference>
<dbReference type="Proteomes" id="UP000034832">
    <property type="component" value="Unassembled WGS sequence"/>
</dbReference>
<gene>
    <name evidence="8" type="ORF">YH63_001145</name>
</gene>
<dbReference type="PANTHER" id="PTHR30521">
    <property type="entry name" value="DEFERROCHELATASE/PEROXIDASE"/>
    <property type="match status" value="1"/>
</dbReference>
<dbReference type="PROSITE" id="PS51404">
    <property type="entry name" value="DYP_PEROXIDASE"/>
    <property type="match status" value="1"/>
</dbReference>
<comment type="caution">
    <text evidence="8">The sequence shown here is derived from an EMBL/GenBank/DDBJ whole genome shotgun (WGS) entry which is preliminary data.</text>
</comment>
<sequence>MEKVEWEDVQRLVLSGYPKLPFSAYLFWHFEPDKVDAAKRWLGSLAKRLTCAVARGDRQAINLALSAPGLKHINVSDNMLNSFSPEFLEGMAPKPTATGPSRRSNILGDLGDSSPEFWEWGGWNGSRDIDGMLLLYASDRSSLMALIDTEIKAMAGAAEPALRQNGERIVLEGRIYEDHKEHFGFKDGISQPMIEGSPRASKKRKKSSGDPDENKELTADEKRIHLVKPGEFILGYRNERRIRISSISGTKDSKGAEARDIRRNGTYLVFRQLEQDVRAFNDFVANTAGRVYGRTDEPAREEIAARLVGRTREGHPLVPVDRGPDASPRNDFLYHFEDRFGTACPIGAHIRRANPRDTIGPDADTALRLSKMHRIIRRGRPYGERLDSGMGNSASRKASRGISFIALNADIAGQFEMIQHSWLNNTHFGGLHAGTDPFGHFSCTGDVVTIQDRPINHYIDRPRPFVRVRGGAYFFLPGIEAVRALARPELV</sequence>
<feature type="region of interest" description="Disordered" evidence="6">
    <location>
        <begin position="186"/>
        <end position="221"/>
    </location>
</feature>
<accession>A0A4U6BJ40</accession>